<dbReference type="Pfam" id="PF13715">
    <property type="entry name" value="CarbopepD_reg_2"/>
    <property type="match status" value="1"/>
</dbReference>
<evidence type="ECO:0000256" key="5">
    <source>
        <dbReference type="ARBA" id="ARBA00022729"/>
    </source>
</evidence>
<dbReference type="InterPro" id="IPR008969">
    <property type="entry name" value="CarboxyPept-like_regulatory"/>
</dbReference>
<evidence type="ECO:0000256" key="1">
    <source>
        <dbReference type="ARBA" id="ARBA00004571"/>
    </source>
</evidence>
<keyword evidence="15" id="KW-1185">Reference proteome</keyword>
<sequence>MKGNLHLNGSGKLWVLICLSLSIFALSVRAQESRTVSGIIIDENKLPLPGVTVMEKGTANATPSNDKGAFSLRVKTNAILVFRSTGYKSQEVAVHTQTVINISMVSENTALKDVVVIGYGTQRKVDVTGSVASVSSAIITERPSPNALGALQGQVPGLSITSNSGRPGDMRVNIRGFNSINASNNPLFVVDGVIGVDYSTINPNDIATIDVLKDASSTAIYGARGSGGVIIITTKRGKDGKAVVNLSLTGGYNVLPREIPLLNSTQYQAMERAAYAFVPGRAYPDFAKLEPLLYNADGTPKYNTDWQKEVYKPSFSQNDNLSISGGNSDLKYNMNYGYQNDQALMLFTYNKKYSARINLDAKVNDWLTTGLNLSGVSSKERIQDDGVGGLTAPREVMEAFPMIPVKLPDGKWGGNFMHLNSEGADNPVNLLTNYYNIHNRINVLANTYFNIRLSDNLEFKTSFSAESYTDENDYASSGSAVQRGLYQNISAGINSEKSLYWQSSSYFTYKKQFNKANNLNVVLGTEWAKKHDQIVGASASNFDSDFYLWNNLGAGIVPNPPTSSAYDWQIHSYFSRVTYSLSDKYLFTATGRYDGSSKFGANHKYAFFPSAAAAWRVSEENFLKDSKTISNLKLRISYGSTGNSEIGQYQSIGALSSNTAIFAGNRAGGEVQGTIPNPNLKWEKTDQADLGVDLGLFNNRINLTADVYNKITNGLLLYAPVPLSSGFDNVLTNIGSVRNRGFELALNTNNIVGAFNWSTTLNFSANRNKILALGLHNEDIFPGPSFLDQTNILRVGQPVGTFYGLTRLGTWGTDEAAQAALVGAKPGDIKDSDTKSILGHAYPNFVSEFINRFSYKNFELVVDIQVSQGNNVLNLGYATSEDRQTLANGYTTVLNAWTPANQNTSIAQVRLNGDGPSLRQDSHYVQDGSFIRGKNISLSYTVPKSLCNALHLKNLRLFTGVQNAFLITKYKTGYDPEVSTYPQPFAYGIEFYAQPKARTFNFGLNATL</sequence>
<dbReference type="Proteomes" id="UP001324380">
    <property type="component" value="Chromosome"/>
</dbReference>
<keyword evidence="5" id="KW-0732">Signal</keyword>
<evidence type="ECO:0000259" key="12">
    <source>
        <dbReference type="Pfam" id="PF00593"/>
    </source>
</evidence>
<evidence type="ECO:0000256" key="8">
    <source>
        <dbReference type="ARBA" id="ARBA00023170"/>
    </source>
</evidence>
<dbReference type="PANTHER" id="PTHR30069">
    <property type="entry name" value="TONB-DEPENDENT OUTER MEMBRANE RECEPTOR"/>
    <property type="match status" value="1"/>
</dbReference>
<keyword evidence="4 10" id="KW-0812">Transmembrane</keyword>
<comment type="similarity">
    <text evidence="10 11">Belongs to the TonB-dependent receptor family.</text>
</comment>
<keyword evidence="8 14" id="KW-0675">Receptor</keyword>
<evidence type="ECO:0000256" key="3">
    <source>
        <dbReference type="ARBA" id="ARBA00022452"/>
    </source>
</evidence>
<reference evidence="14 15" key="1">
    <citation type="submission" date="2023-11" db="EMBL/GenBank/DDBJ databases">
        <title>Analysis of the Genomes of Mucilaginibacter gossypii cycad 4 and M. sabulilitoris SNA2: microbes with the potential for plant growth promotion.</title>
        <authorList>
            <person name="Hirsch A.M."/>
            <person name="Humm E."/>
            <person name="Rubbi M."/>
            <person name="Del Vecchio G."/>
            <person name="Ha S.M."/>
            <person name="Pellegrini M."/>
            <person name="Gunsalus R.P."/>
        </authorList>
    </citation>
    <scope>NUCLEOTIDE SEQUENCE [LARGE SCALE GENOMIC DNA]</scope>
    <source>
        <strain evidence="14 15">SNA2</strain>
    </source>
</reference>
<dbReference type="InterPro" id="IPR037066">
    <property type="entry name" value="Plug_dom_sf"/>
</dbReference>
<dbReference type="PROSITE" id="PS52016">
    <property type="entry name" value="TONB_DEPENDENT_REC_3"/>
    <property type="match status" value="1"/>
</dbReference>
<dbReference type="SUPFAM" id="SSF49464">
    <property type="entry name" value="Carboxypeptidase regulatory domain-like"/>
    <property type="match status" value="1"/>
</dbReference>
<name>A0ABZ0TKZ4_9SPHI</name>
<dbReference type="SUPFAM" id="SSF56935">
    <property type="entry name" value="Porins"/>
    <property type="match status" value="1"/>
</dbReference>
<dbReference type="NCBIfam" id="TIGR04057">
    <property type="entry name" value="SusC_RagA_signa"/>
    <property type="match status" value="1"/>
</dbReference>
<keyword evidence="6 11" id="KW-0798">TonB box</keyword>
<keyword evidence="3 10" id="KW-1134">Transmembrane beta strand</keyword>
<gene>
    <name evidence="14" type="ORF">SNE25_23085</name>
</gene>
<evidence type="ECO:0000256" key="11">
    <source>
        <dbReference type="RuleBase" id="RU003357"/>
    </source>
</evidence>
<keyword evidence="7 10" id="KW-0472">Membrane</keyword>
<evidence type="ECO:0000256" key="9">
    <source>
        <dbReference type="ARBA" id="ARBA00023237"/>
    </source>
</evidence>
<dbReference type="InterPro" id="IPR036942">
    <property type="entry name" value="Beta-barrel_TonB_sf"/>
</dbReference>
<dbReference type="InterPro" id="IPR023996">
    <property type="entry name" value="TonB-dep_OMP_SusC/RagA"/>
</dbReference>
<dbReference type="Pfam" id="PF00593">
    <property type="entry name" value="TonB_dep_Rec_b-barrel"/>
    <property type="match status" value="1"/>
</dbReference>
<evidence type="ECO:0000256" key="10">
    <source>
        <dbReference type="PROSITE-ProRule" id="PRU01360"/>
    </source>
</evidence>
<evidence type="ECO:0000313" key="15">
    <source>
        <dbReference type="Proteomes" id="UP001324380"/>
    </source>
</evidence>
<keyword evidence="9 10" id="KW-0998">Cell outer membrane</keyword>
<dbReference type="InterPro" id="IPR012910">
    <property type="entry name" value="Plug_dom"/>
</dbReference>
<protein>
    <submittedName>
        <fullName evidence="14">TonB-dependent receptor</fullName>
    </submittedName>
</protein>
<comment type="subcellular location">
    <subcellularLocation>
        <location evidence="1 10">Cell outer membrane</location>
        <topology evidence="1 10">Multi-pass membrane protein</topology>
    </subcellularLocation>
</comment>
<organism evidence="14 15">
    <name type="scientific">Mucilaginibacter sabulilitoris</name>
    <dbReference type="NCBI Taxonomy" id="1173583"/>
    <lineage>
        <taxon>Bacteria</taxon>
        <taxon>Pseudomonadati</taxon>
        <taxon>Bacteroidota</taxon>
        <taxon>Sphingobacteriia</taxon>
        <taxon>Sphingobacteriales</taxon>
        <taxon>Sphingobacteriaceae</taxon>
        <taxon>Mucilaginibacter</taxon>
    </lineage>
</organism>
<proteinExistence type="inferred from homology"/>
<dbReference type="Pfam" id="PF07715">
    <property type="entry name" value="Plug"/>
    <property type="match status" value="1"/>
</dbReference>
<evidence type="ECO:0000256" key="2">
    <source>
        <dbReference type="ARBA" id="ARBA00022448"/>
    </source>
</evidence>
<dbReference type="InterPro" id="IPR023997">
    <property type="entry name" value="TonB-dep_OMP_SusC/RagA_CS"/>
</dbReference>
<evidence type="ECO:0000256" key="7">
    <source>
        <dbReference type="ARBA" id="ARBA00023136"/>
    </source>
</evidence>
<evidence type="ECO:0000256" key="4">
    <source>
        <dbReference type="ARBA" id="ARBA00022692"/>
    </source>
</evidence>
<evidence type="ECO:0000259" key="13">
    <source>
        <dbReference type="Pfam" id="PF07715"/>
    </source>
</evidence>
<feature type="domain" description="TonB-dependent receptor plug" evidence="13">
    <location>
        <begin position="124"/>
        <end position="229"/>
    </location>
</feature>
<dbReference type="Gene3D" id="2.40.170.20">
    <property type="entry name" value="TonB-dependent receptor, beta-barrel domain"/>
    <property type="match status" value="1"/>
</dbReference>
<evidence type="ECO:0000313" key="14">
    <source>
        <dbReference type="EMBL" id="WPU92210.1"/>
    </source>
</evidence>
<feature type="domain" description="TonB-dependent receptor-like beta-barrel" evidence="12">
    <location>
        <begin position="430"/>
        <end position="963"/>
    </location>
</feature>
<dbReference type="Gene3D" id="2.170.130.10">
    <property type="entry name" value="TonB-dependent receptor, plug domain"/>
    <property type="match status" value="1"/>
</dbReference>
<dbReference type="EMBL" id="CP139558">
    <property type="protein sequence ID" value="WPU92210.1"/>
    <property type="molecule type" value="Genomic_DNA"/>
</dbReference>
<dbReference type="InterPro" id="IPR039426">
    <property type="entry name" value="TonB-dep_rcpt-like"/>
</dbReference>
<evidence type="ECO:0000256" key="6">
    <source>
        <dbReference type="ARBA" id="ARBA00023077"/>
    </source>
</evidence>
<dbReference type="PANTHER" id="PTHR30069:SF29">
    <property type="entry name" value="HEMOGLOBIN AND HEMOGLOBIN-HAPTOGLOBIN-BINDING PROTEIN 1-RELATED"/>
    <property type="match status" value="1"/>
</dbReference>
<dbReference type="NCBIfam" id="TIGR04056">
    <property type="entry name" value="OMP_RagA_SusC"/>
    <property type="match status" value="1"/>
</dbReference>
<dbReference type="RefSeq" id="WP_321561372.1">
    <property type="nucleotide sequence ID" value="NZ_CP139558.1"/>
</dbReference>
<accession>A0ABZ0TKZ4</accession>
<dbReference type="InterPro" id="IPR000531">
    <property type="entry name" value="Beta-barrel_TonB"/>
</dbReference>
<keyword evidence="2 10" id="KW-0813">Transport</keyword>